<dbReference type="Proteomes" id="UP000663829">
    <property type="component" value="Unassembled WGS sequence"/>
</dbReference>
<dbReference type="Proteomes" id="UP000681722">
    <property type="component" value="Unassembled WGS sequence"/>
</dbReference>
<evidence type="ECO:0000313" key="2">
    <source>
        <dbReference type="EMBL" id="CAF1094042.1"/>
    </source>
</evidence>
<gene>
    <name evidence="1" type="ORF">GPM918_LOCUS3767</name>
    <name evidence="2" type="ORF">OVA965_LOCUS18958</name>
    <name evidence="3" type="ORF">SRO942_LOCUS3767</name>
    <name evidence="4" type="ORF">TMI583_LOCUS18971</name>
</gene>
<protein>
    <submittedName>
        <fullName evidence="1">Uncharacterized protein</fullName>
    </submittedName>
</protein>
<dbReference type="Proteomes" id="UP000682733">
    <property type="component" value="Unassembled WGS sequence"/>
</dbReference>
<evidence type="ECO:0000313" key="1">
    <source>
        <dbReference type="EMBL" id="CAF0805814.1"/>
    </source>
</evidence>
<comment type="caution">
    <text evidence="1">The sequence shown here is derived from an EMBL/GenBank/DDBJ whole genome shotgun (WGS) entry which is preliminary data.</text>
</comment>
<organism evidence="1 5">
    <name type="scientific">Didymodactylos carnosus</name>
    <dbReference type="NCBI Taxonomy" id="1234261"/>
    <lineage>
        <taxon>Eukaryota</taxon>
        <taxon>Metazoa</taxon>
        <taxon>Spiralia</taxon>
        <taxon>Gnathifera</taxon>
        <taxon>Rotifera</taxon>
        <taxon>Eurotatoria</taxon>
        <taxon>Bdelloidea</taxon>
        <taxon>Philodinida</taxon>
        <taxon>Philodinidae</taxon>
        <taxon>Didymodactylos</taxon>
    </lineage>
</organism>
<sequence>MDRYHLGQKVSVLTKHGKLVSINKFILGSINENSLKKLLLNRLVTANIRRGSNHKLYPRFSQLVVSSFAGIMWIDNPKFSINDHVKEIPRNVQFTTDPISAKLTAKQGRCVLRTFRKLNSVP</sequence>
<dbReference type="Proteomes" id="UP000677228">
    <property type="component" value="Unassembled WGS sequence"/>
</dbReference>
<dbReference type="EMBL" id="CAJNOK010009604">
    <property type="protein sequence ID" value="CAF1094042.1"/>
    <property type="molecule type" value="Genomic_DNA"/>
</dbReference>
<dbReference type="EMBL" id="CAJOBA010009622">
    <property type="protein sequence ID" value="CAF3855529.1"/>
    <property type="molecule type" value="Genomic_DNA"/>
</dbReference>
<accession>A0A813TAZ6</accession>
<dbReference type="EMBL" id="CAJOBC010000479">
    <property type="protein sequence ID" value="CAF3591226.1"/>
    <property type="molecule type" value="Genomic_DNA"/>
</dbReference>
<keyword evidence="5" id="KW-1185">Reference proteome</keyword>
<dbReference type="AlphaFoldDB" id="A0A813TAZ6"/>
<evidence type="ECO:0000313" key="4">
    <source>
        <dbReference type="EMBL" id="CAF3855529.1"/>
    </source>
</evidence>
<proteinExistence type="predicted"/>
<name>A0A813TAZ6_9BILA</name>
<evidence type="ECO:0000313" key="5">
    <source>
        <dbReference type="Proteomes" id="UP000663829"/>
    </source>
</evidence>
<evidence type="ECO:0000313" key="3">
    <source>
        <dbReference type="EMBL" id="CAF3591226.1"/>
    </source>
</evidence>
<dbReference type="OrthoDB" id="619536at2759"/>
<reference evidence="1" key="1">
    <citation type="submission" date="2021-02" db="EMBL/GenBank/DDBJ databases">
        <authorList>
            <person name="Nowell W R."/>
        </authorList>
    </citation>
    <scope>NUCLEOTIDE SEQUENCE</scope>
</reference>
<dbReference type="EMBL" id="CAJNOQ010000479">
    <property type="protein sequence ID" value="CAF0805814.1"/>
    <property type="molecule type" value="Genomic_DNA"/>
</dbReference>